<dbReference type="FunFam" id="3.40.50.300:FF:000032">
    <property type="entry name" value="Export ABC transporter ATP-binding protein"/>
    <property type="match status" value="1"/>
</dbReference>
<name>A0A2N5NDK1_9BACL</name>
<dbReference type="PANTHER" id="PTHR24220:SF86">
    <property type="entry name" value="ABC TRANSPORTER ABCH.1"/>
    <property type="match status" value="1"/>
</dbReference>
<dbReference type="GO" id="GO:0016887">
    <property type="term" value="F:ATP hydrolysis activity"/>
    <property type="evidence" value="ECO:0007669"/>
    <property type="project" value="InterPro"/>
</dbReference>
<evidence type="ECO:0000256" key="1">
    <source>
        <dbReference type="ARBA" id="ARBA00022448"/>
    </source>
</evidence>
<feature type="region of interest" description="Disordered" evidence="4">
    <location>
        <begin position="1"/>
        <end position="26"/>
    </location>
</feature>
<dbReference type="PANTHER" id="PTHR24220">
    <property type="entry name" value="IMPORT ATP-BINDING PROTEIN"/>
    <property type="match status" value="1"/>
</dbReference>
<dbReference type="Gene3D" id="3.40.50.300">
    <property type="entry name" value="P-loop containing nucleotide triphosphate hydrolases"/>
    <property type="match status" value="1"/>
</dbReference>
<dbReference type="GO" id="GO:0005886">
    <property type="term" value="C:plasma membrane"/>
    <property type="evidence" value="ECO:0007669"/>
    <property type="project" value="TreeGrafter"/>
</dbReference>
<dbReference type="Proteomes" id="UP000234789">
    <property type="component" value="Unassembled WGS sequence"/>
</dbReference>
<dbReference type="EMBL" id="NFEZ01000001">
    <property type="protein sequence ID" value="PLT48388.1"/>
    <property type="molecule type" value="Genomic_DNA"/>
</dbReference>
<keyword evidence="7" id="KW-1185">Reference proteome</keyword>
<dbReference type="InterPro" id="IPR017871">
    <property type="entry name" value="ABC_transporter-like_CS"/>
</dbReference>
<feature type="domain" description="ABC transporter" evidence="5">
    <location>
        <begin position="31"/>
        <end position="269"/>
    </location>
</feature>
<evidence type="ECO:0000256" key="4">
    <source>
        <dbReference type="SAM" id="MobiDB-lite"/>
    </source>
</evidence>
<dbReference type="InterPro" id="IPR027417">
    <property type="entry name" value="P-loop_NTPase"/>
</dbReference>
<accession>A0A2N5NDK1</accession>
<dbReference type="InterPro" id="IPR003439">
    <property type="entry name" value="ABC_transporter-like_ATP-bd"/>
</dbReference>
<protein>
    <submittedName>
        <fullName evidence="6">ABC transporter, ATP-binding protein</fullName>
    </submittedName>
</protein>
<dbReference type="CDD" id="cd03255">
    <property type="entry name" value="ABC_MJ0796_LolCDE_FtsE"/>
    <property type="match status" value="1"/>
</dbReference>
<proteinExistence type="predicted"/>
<dbReference type="SUPFAM" id="SSF52540">
    <property type="entry name" value="P-loop containing nucleoside triphosphate hydrolases"/>
    <property type="match status" value="1"/>
</dbReference>
<dbReference type="GO" id="GO:0022857">
    <property type="term" value="F:transmembrane transporter activity"/>
    <property type="evidence" value="ECO:0007669"/>
    <property type="project" value="TreeGrafter"/>
</dbReference>
<dbReference type="PROSITE" id="PS00211">
    <property type="entry name" value="ABC_TRANSPORTER_1"/>
    <property type="match status" value="1"/>
</dbReference>
<reference evidence="6 7" key="1">
    <citation type="submission" date="2017-05" db="EMBL/GenBank/DDBJ databases">
        <title>Functional genome analysis of Paenibacillus pasadenensis strain R16: insights on endophytic life style and antifungal activity.</title>
        <authorList>
            <person name="Passera A."/>
            <person name="Marcolungo L."/>
            <person name="Casati P."/>
            <person name="Brasca M."/>
            <person name="Quaglino F."/>
            <person name="Delledonne M."/>
        </authorList>
    </citation>
    <scope>NUCLEOTIDE SEQUENCE [LARGE SCALE GENOMIC DNA]</scope>
    <source>
        <strain evidence="6 7">R16</strain>
    </source>
</reference>
<organism evidence="6 7">
    <name type="scientific">Paenibacillus pasadenensis</name>
    <dbReference type="NCBI Taxonomy" id="217090"/>
    <lineage>
        <taxon>Bacteria</taxon>
        <taxon>Bacillati</taxon>
        <taxon>Bacillota</taxon>
        <taxon>Bacilli</taxon>
        <taxon>Bacillales</taxon>
        <taxon>Paenibacillaceae</taxon>
        <taxon>Paenibacillus</taxon>
    </lineage>
</organism>
<dbReference type="PROSITE" id="PS50893">
    <property type="entry name" value="ABC_TRANSPORTER_2"/>
    <property type="match status" value="1"/>
</dbReference>
<evidence type="ECO:0000313" key="6">
    <source>
        <dbReference type="EMBL" id="PLT48388.1"/>
    </source>
</evidence>
<dbReference type="SMART" id="SM00382">
    <property type="entry name" value="AAA"/>
    <property type="match status" value="1"/>
</dbReference>
<dbReference type="GO" id="GO:0005524">
    <property type="term" value="F:ATP binding"/>
    <property type="evidence" value="ECO:0007669"/>
    <property type="project" value="UniProtKB-KW"/>
</dbReference>
<sequence>MGRGPRTAAAHGDDGSQTATLPPSSERASLISIRDVRKSYRMAGEEVPILKGVDLEVTAGDFLAIIGPSGSGKSTLMNVIGCLDTPTSGSYKLDGQEVGGLSENRLAEVRNRGIGFIFQSFHLLPRMTARENVELPLIYRGLSGKERREAAEAALAKVGLADRMDHRPNQLSGGQMQRVAIARALAGHPPILLADEPTGALDTKTGAEVLGLVQELNRQGHTIVLITHDLDVAAKAGRIAFMKDGLLTEEGGDAREAFARHPHGLEQHSR</sequence>
<dbReference type="InterPro" id="IPR017911">
    <property type="entry name" value="MacB-like_ATP-bd"/>
</dbReference>
<dbReference type="Pfam" id="PF00005">
    <property type="entry name" value="ABC_tran"/>
    <property type="match status" value="1"/>
</dbReference>
<evidence type="ECO:0000313" key="7">
    <source>
        <dbReference type="Proteomes" id="UP000234789"/>
    </source>
</evidence>
<keyword evidence="2" id="KW-0547">Nucleotide-binding</keyword>
<dbReference type="GO" id="GO:0098796">
    <property type="term" value="C:membrane protein complex"/>
    <property type="evidence" value="ECO:0007669"/>
    <property type="project" value="UniProtKB-ARBA"/>
</dbReference>
<evidence type="ECO:0000256" key="3">
    <source>
        <dbReference type="ARBA" id="ARBA00022840"/>
    </source>
</evidence>
<feature type="compositionally biased region" description="Polar residues" evidence="4">
    <location>
        <begin position="15"/>
        <end position="26"/>
    </location>
</feature>
<keyword evidence="1" id="KW-0813">Transport</keyword>
<evidence type="ECO:0000259" key="5">
    <source>
        <dbReference type="PROSITE" id="PS50893"/>
    </source>
</evidence>
<dbReference type="InterPro" id="IPR003593">
    <property type="entry name" value="AAA+_ATPase"/>
</dbReference>
<keyword evidence="3 6" id="KW-0067">ATP-binding</keyword>
<comment type="caution">
    <text evidence="6">The sequence shown here is derived from an EMBL/GenBank/DDBJ whole genome shotgun (WGS) entry which is preliminary data.</text>
</comment>
<evidence type="ECO:0000256" key="2">
    <source>
        <dbReference type="ARBA" id="ARBA00022741"/>
    </source>
</evidence>
<gene>
    <name evidence="6" type="ORF">B8V81_0520</name>
</gene>
<dbReference type="InterPro" id="IPR015854">
    <property type="entry name" value="ABC_transpr_LolD-like"/>
</dbReference>
<dbReference type="AlphaFoldDB" id="A0A2N5NDK1"/>